<feature type="transmembrane region" description="Helical" evidence="1">
    <location>
        <begin position="12"/>
        <end position="34"/>
    </location>
</feature>
<reference evidence="3 4" key="1">
    <citation type="submission" date="2021-03" db="EMBL/GenBank/DDBJ databases">
        <authorList>
            <person name="So Y."/>
        </authorList>
    </citation>
    <scope>NUCLEOTIDE SEQUENCE [LARGE SCALE GENOMIC DNA]</scope>
    <source>
        <strain evidence="3 4">PWR1</strain>
    </source>
</reference>
<dbReference type="InterPro" id="IPR012495">
    <property type="entry name" value="TadE-like_dom"/>
</dbReference>
<dbReference type="Proteomes" id="UP000680815">
    <property type="component" value="Unassembled WGS sequence"/>
</dbReference>
<sequence length="156" mass="16729">MTITSLLRRRDRAASALEFVLVMPIVVLVMFAVADFGNAMQQAIRMESAARAGAQIAFSNPTATTQIRDTVRAHLGNPPLATSCVDGVGNGVCITPLSWCQCGSAAVNYANRVDCDTEQSGCTIRQYVSITVTRPYSPLIVVPVTTLRGNVEVRVL</sequence>
<keyword evidence="1" id="KW-0812">Transmembrane</keyword>
<feature type="domain" description="TadE-like" evidence="2">
    <location>
        <begin position="14"/>
        <end position="54"/>
    </location>
</feature>
<keyword evidence="1" id="KW-1133">Transmembrane helix</keyword>
<dbReference type="Pfam" id="PF07811">
    <property type="entry name" value="TadE"/>
    <property type="match status" value="1"/>
</dbReference>
<dbReference type="RefSeq" id="WP_209352094.1">
    <property type="nucleotide sequence ID" value="NZ_JAGIYZ010000011.1"/>
</dbReference>
<comment type="caution">
    <text evidence="3">The sequence shown here is derived from an EMBL/GenBank/DDBJ whole genome shotgun (WGS) entry which is preliminary data.</text>
</comment>
<keyword evidence="4" id="KW-1185">Reference proteome</keyword>
<organism evidence="3 4">
    <name type="scientific">Roseomonas nitratireducens</name>
    <dbReference type="NCBI Taxonomy" id="2820810"/>
    <lineage>
        <taxon>Bacteria</taxon>
        <taxon>Pseudomonadati</taxon>
        <taxon>Pseudomonadota</taxon>
        <taxon>Alphaproteobacteria</taxon>
        <taxon>Acetobacterales</taxon>
        <taxon>Roseomonadaceae</taxon>
        <taxon>Roseomonas</taxon>
    </lineage>
</organism>
<evidence type="ECO:0000313" key="4">
    <source>
        <dbReference type="Proteomes" id="UP000680815"/>
    </source>
</evidence>
<proteinExistence type="predicted"/>
<gene>
    <name evidence="3" type="ORF">J5Y09_12310</name>
</gene>
<name>A0ABS4ATK8_9PROT</name>
<dbReference type="EMBL" id="JAGIYZ010000011">
    <property type="protein sequence ID" value="MBP0464694.1"/>
    <property type="molecule type" value="Genomic_DNA"/>
</dbReference>
<evidence type="ECO:0000313" key="3">
    <source>
        <dbReference type="EMBL" id="MBP0464694.1"/>
    </source>
</evidence>
<accession>A0ABS4ATK8</accession>
<evidence type="ECO:0000259" key="2">
    <source>
        <dbReference type="Pfam" id="PF07811"/>
    </source>
</evidence>
<keyword evidence="1" id="KW-0472">Membrane</keyword>
<protein>
    <submittedName>
        <fullName evidence="3">Pilus assembly protein</fullName>
    </submittedName>
</protein>
<evidence type="ECO:0000256" key="1">
    <source>
        <dbReference type="SAM" id="Phobius"/>
    </source>
</evidence>